<sequence>MGGTWLVLAAALIAAQAQNNRTGAPAVTRDRRIMSVGDTLLLPCQVQNLGSLVLLWRRGPAVLTAASLMVTRDERFRLVDGYNLQITDVGPQDAGDYVCQISDRVARDQVHTVEVLVPPSVRAAPESRHATARRGGATVLECRAAGNPVPSVTWHKLSNLFQNETNTRIGEGPQLQLSRLERQHSGRYACTVDNGVGPPVVTEFQLQVLYPPEITVERSWVHTGEGFRAELLCTVLADPPAEVSWYQNSFPLSASERVTMSARGNNHTLLIANVQPEDFGNYSCVADNSLGRARQHVEVSGRPGPARFTSAPLARADTRYTLAFAVDSYPPLDELRLLYRQLAINESFQQPGRWHDVVIPAPEPSGSLTHRVSHDLRGLQPGAVYEAIVQAKNRYGWNEVSDIFQFHTLGGTHTAHADELTPMFSSATALTLSDYANILALTILSLIIDQ</sequence>
<reference evidence="1 2" key="1">
    <citation type="journal article" date="2021" name="Front. Genet.">
        <title>Chromosome-Level Genome Assembly Reveals Significant Gene Expansion in the Toll and IMD Signaling Pathways of Dendrolimus kikuchii.</title>
        <authorList>
            <person name="Zhou J."/>
            <person name="Wu P."/>
            <person name="Xiong Z."/>
            <person name="Liu N."/>
            <person name="Zhao N."/>
            <person name="Ji M."/>
            <person name="Qiu Y."/>
            <person name="Yang B."/>
        </authorList>
    </citation>
    <scope>NUCLEOTIDE SEQUENCE [LARGE SCALE GENOMIC DNA]</scope>
    <source>
        <strain evidence="1">Ann1</strain>
    </source>
</reference>
<organism evidence="1 2">
    <name type="scientific">Dendrolimus kikuchii</name>
    <dbReference type="NCBI Taxonomy" id="765133"/>
    <lineage>
        <taxon>Eukaryota</taxon>
        <taxon>Metazoa</taxon>
        <taxon>Ecdysozoa</taxon>
        <taxon>Arthropoda</taxon>
        <taxon>Hexapoda</taxon>
        <taxon>Insecta</taxon>
        <taxon>Pterygota</taxon>
        <taxon>Neoptera</taxon>
        <taxon>Endopterygota</taxon>
        <taxon>Lepidoptera</taxon>
        <taxon>Glossata</taxon>
        <taxon>Ditrysia</taxon>
        <taxon>Bombycoidea</taxon>
        <taxon>Lasiocampidae</taxon>
        <taxon>Dendrolimus</taxon>
    </lineage>
</organism>
<keyword evidence="2" id="KW-1185">Reference proteome</keyword>
<dbReference type="EMBL" id="CM034387">
    <property type="protein sequence ID" value="KAJ0184391.1"/>
    <property type="molecule type" value="Genomic_DNA"/>
</dbReference>
<evidence type="ECO:0000313" key="2">
    <source>
        <dbReference type="Proteomes" id="UP000824533"/>
    </source>
</evidence>
<proteinExistence type="predicted"/>
<name>A0ACC1DKG3_9NEOP</name>
<protein>
    <submittedName>
        <fullName evidence="1">Uncharacterized protein</fullName>
    </submittedName>
</protein>
<comment type="caution">
    <text evidence="1">The sequence shown here is derived from an EMBL/GenBank/DDBJ whole genome shotgun (WGS) entry which is preliminary data.</text>
</comment>
<evidence type="ECO:0000313" key="1">
    <source>
        <dbReference type="EMBL" id="KAJ0184391.1"/>
    </source>
</evidence>
<accession>A0ACC1DKG3</accession>
<dbReference type="Proteomes" id="UP000824533">
    <property type="component" value="Linkage Group LG01"/>
</dbReference>
<gene>
    <name evidence="1" type="ORF">K1T71_000814</name>
</gene>